<dbReference type="InterPro" id="IPR000792">
    <property type="entry name" value="Tscrpt_reg_LuxR_C"/>
</dbReference>
<name>A0A4R5DHE8_9BACT</name>
<reference evidence="5 6" key="1">
    <citation type="submission" date="2019-03" db="EMBL/GenBank/DDBJ databases">
        <title>Dyadobacter AR-3-6 sp. nov., isolated from arctic soil.</title>
        <authorList>
            <person name="Chaudhary D.K."/>
        </authorList>
    </citation>
    <scope>NUCLEOTIDE SEQUENCE [LARGE SCALE GENOMIC DNA]</scope>
    <source>
        <strain evidence="5 6">AR-3-6</strain>
    </source>
</reference>
<gene>
    <name evidence="5" type="ORF">E0F88_25570</name>
</gene>
<dbReference type="InterPro" id="IPR011006">
    <property type="entry name" value="CheY-like_superfamily"/>
</dbReference>
<protein>
    <submittedName>
        <fullName evidence="5">Response regulator transcription factor</fullName>
    </submittedName>
</protein>
<dbReference type="GO" id="GO:0003677">
    <property type="term" value="F:DNA binding"/>
    <property type="evidence" value="ECO:0007669"/>
    <property type="project" value="UniProtKB-KW"/>
</dbReference>
<dbReference type="Pfam" id="PF00196">
    <property type="entry name" value="GerE"/>
    <property type="match status" value="1"/>
</dbReference>
<dbReference type="InterPro" id="IPR001789">
    <property type="entry name" value="Sig_transdc_resp-reg_receiver"/>
</dbReference>
<dbReference type="EMBL" id="SMFL01000012">
    <property type="protein sequence ID" value="TDE11284.1"/>
    <property type="molecule type" value="Genomic_DNA"/>
</dbReference>
<dbReference type="SMART" id="SM00448">
    <property type="entry name" value="REC"/>
    <property type="match status" value="1"/>
</dbReference>
<evidence type="ECO:0000259" key="4">
    <source>
        <dbReference type="PROSITE" id="PS50110"/>
    </source>
</evidence>
<feature type="domain" description="HTH luxR-type" evidence="3">
    <location>
        <begin position="143"/>
        <end position="209"/>
    </location>
</feature>
<dbReference type="OrthoDB" id="941719at2"/>
<dbReference type="AlphaFoldDB" id="A0A4R5DHE8"/>
<dbReference type="InterPro" id="IPR051015">
    <property type="entry name" value="EvgA-like"/>
</dbReference>
<organism evidence="5 6">
    <name type="scientific">Dyadobacter psychrotolerans</name>
    <dbReference type="NCBI Taxonomy" id="2541721"/>
    <lineage>
        <taxon>Bacteria</taxon>
        <taxon>Pseudomonadati</taxon>
        <taxon>Bacteroidota</taxon>
        <taxon>Cytophagia</taxon>
        <taxon>Cytophagales</taxon>
        <taxon>Spirosomataceae</taxon>
        <taxon>Dyadobacter</taxon>
    </lineage>
</organism>
<dbReference type="Proteomes" id="UP000294850">
    <property type="component" value="Unassembled WGS sequence"/>
</dbReference>
<comment type="caution">
    <text evidence="2">Lacks conserved residue(s) required for the propagation of feature annotation.</text>
</comment>
<evidence type="ECO:0000256" key="1">
    <source>
        <dbReference type="ARBA" id="ARBA00023125"/>
    </source>
</evidence>
<evidence type="ECO:0000259" key="3">
    <source>
        <dbReference type="PROSITE" id="PS50043"/>
    </source>
</evidence>
<dbReference type="SUPFAM" id="SSF52172">
    <property type="entry name" value="CheY-like"/>
    <property type="match status" value="1"/>
</dbReference>
<dbReference type="Pfam" id="PF00072">
    <property type="entry name" value="Response_reg"/>
    <property type="match status" value="1"/>
</dbReference>
<feature type="domain" description="Response regulatory" evidence="4">
    <location>
        <begin position="2"/>
        <end position="119"/>
    </location>
</feature>
<dbReference type="PANTHER" id="PTHR45566:SF1">
    <property type="entry name" value="HTH-TYPE TRANSCRIPTIONAL REGULATOR YHJB-RELATED"/>
    <property type="match status" value="1"/>
</dbReference>
<dbReference type="PROSITE" id="PS50110">
    <property type="entry name" value="RESPONSE_REGULATORY"/>
    <property type="match status" value="1"/>
</dbReference>
<proteinExistence type="predicted"/>
<dbReference type="Gene3D" id="3.40.50.2300">
    <property type="match status" value="1"/>
</dbReference>
<dbReference type="RefSeq" id="WP_131961131.1">
    <property type="nucleotide sequence ID" value="NZ_SMFL01000012.1"/>
</dbReference>
<dbReference type="SMART" id="SM00421">
    <property type="entry name" value="HTH_LUXR"/>
    <property type="match status" value="1"/>
</dbReference>
<dbReference type="GO" id="GO:0000160">
    <property type="term" value="P:phosphorelay signal transduction system"/>
    <property type="evidence" value="ECO:0007669"/>
    <property type="project" value="InterPro"/>
</dbReference>
<evidence type="ECO:0000313" key="6">
    <source>
        <dbReference type="Proteomes" id="UP000294850"/>
    </source>
</evidence>
<dbReference type="GO" id="GO:0006355">
    <property type="term" value="P:regulation of DNA-templated transcription"/>
    <property type="evidence" value="ECO:0007669"/>
    <property type="project" value="InterPro"/>
</dbReference>
<dbReference type="SUPFAM" id="SSF46894">
    <property type="entry name" value="C-terminal effector domain of the bipartite response regulators"/>
    <property type="match status" value="1"/>
</dbReference>
<dbReference type="PANTHER" id="PTHR45566">
    <property type="entry name" value="HTH-TYPE TRANSCRIPTIONAL REGULATOR YHJB-RELATED"/>
    <property type="match status" value="1"/>
</dbReference>
<keyword evidence="1" id="KW-0238">DNA-binding</keyword>
<dbReference type="InterPro" id="IPR016032">
    <property type="entry name" value="Sig_transdc_resp-reg_C-effctor"/>
</dbReference>
<keyword evidence="6" id="KW-1185">Reference proteome</keyword>
<accession>A0A4R5DHE8</accession>
<sequence length="210" mass="23722">MKIAIIEDHFIFRLGLICLLKKHYADPYILETSHTNDYETDIIKFTPDLIILSLNNIHERTGYNLVLKIKLLFPETPVIVYDASVNYTKALKALKAKASGYLSKSGTEAEFIKCADTVMERKNYLCTSVQQNIIEHVIQKRGAMKMPGNLSMRELEIARMISEGEKTSNIAQSLGLKSSTISTVKAKIFTKMEVNNVLELRVKMAGISNY</sequence>
<comment type="caution">
    <text evidence="5">The sequence shown here is derived from an EMBL/GenBank/DDBJ whole genome shotgun (WGS) entry which is preliminary data.</text>
</comment>
<dbReference type="PRINTS" id="PR00038">
    <property type="entry name" value="HTHLUXR"/>
</dbReference>
<evidence type="ECO:0000256" key="2">
    <source>
        <dbReference type="PROSITE-ProRule" id="PRU00169"/>
    </source>
</evidence>
<dbReference type="PROSITE" id="PS50043">
    <property type="entry name" value="HTH_LUXR_2"/>
    <property type="match status" value="1"/>
</dbReference>
<evidence type="ECO:0000313" key="5">
    <source>
        <dbReference type="EMBL" id="TDE11284.1"/>
    </source>
</evidence>